<dbReference type="RefSeq" id="WP_163747349.1">
    <property type="nucleotide sequence ID" value="NZ_AP022596.1"/>
</dbReference>
<name>A0A7I7T3T5_9MYCO</name>
<evidence type="ECO:0000313" key="2">
    <source>
        <dbReference type="EMBL" id="BBY63728.1"/>
    </source>
</evidence>
<dbReference type="InterPro" id="IPR036388">
    <property type="entry name" value="WH-like_DNA-bd_sf"/>
</dbReference>
<proteinExistence type="predicted"/>
<dbReference type="GO" id="GO:0003700">
    <property type="term" value="F:DNA-binding transcription factor activity"/>
    <property type="evidence" value="ECO:0007669"/>
    <property type="project" value="InterPro"/>
</dbReference>
<dbReference type="InterPro" id="IPR036390">
    <property type="entry name" value="WH_DNA-bd_sf"/>
</dbReference>
<accession>A0A7I7T3T5</accession>
<organism evidence="2 3">
    <name type="scientific">Mycolicibacterium helvum</name>
    <dbReference type="NCBI Taxonomy" id="1534349"/>
    <lineage>
        <taxon>Bacteria</taxon>
        <taxon>Bacillati</taxon>
        <taxon>Actinomycetota</taxon>
        <taxon>Actinomycetes</taxon>
        <taxon>Mycobacteriales</taxon>
        <taxon>Mycobacteriaceae</taxon>
        <taxon>Mycolicibacterium</taxon>
    </lineage>
</organism>
<sequence>MAQRWLTNDQQRIWRNYLTLGNRLQVAMNRHLQARCGLSLADYEVLVALSERGPLRVLELAAALDWEQSRVSHQLRRMRTRDLVERRDSEDDRRGATVEITPVGSAALATAAPDHVALVRSVLFDGATQAQLRGFDEVIAGALERLED</sequence>
<gene>
    <name evidence="2" type="ORF">MHEL_19710</name>
</gene>
<dbReference type="EMBL" id="AP022596">
    <property type="protein sequence ID" value="BBY63728.1"/>
    <property type="molecule type" value="Genomic_DNA"/>
</dbReference>
<keyword evidence="3" id="KW-1185">Reference proteome</keyword>
<dbReference type="Gene3D" id="1.10.10.10">
    <property type="entry name" value="Winged helix-like DNA-binding domain superfamily/Winged helix DNA-binding domain"/>
    <property type="match status" value="1"/>
</dbReference>
<dbReference type="SUPFAM" id="SSF46785">
    <property type="entry name" value="Winged helix' DNA-binding domain"/>
    <property type="match status" value="1"/>
</dbReference>
<dbReference type="AlphaFoldDB" id="A0A7I7T3T5"/>
<dbReference type="Pfam" id="PF01047">
    <property type="entry name" value="MarR"/>
    <property type="match status" value="1"/>
</dbReference>
<dbReference type="Proteomes" id="UP000467148">
    <property type="component" value="Chromosome"/>
</dbReference>
<dbReference type="PANTHER" id="PTHR33164">
    <property type="entry name" value="TRANSCRIPTIONAL REGULATOR, MARR FAMILY"/>
    <property type="match status" value="1"/>
</dbReference>
<evidence type="ECO:0000259" key="1">
    <source>
        <dbReference type="PROSITE" id="PS50995"/>
    </source>
</evidence>
<dbReference type="SMART" id="SM00347">
    <property type="entry name" value="HTH_MARR"/>
    <property type="match status" value="1"/>
</dbReference>
<dbReference type="InterPro" id="IPR000835">
    <property type="entry name" value="HTH_MarR-typ"/>
</dbReference>
<dbReference type="PROSITE" id="PS50995">
    <property type="entry name" value="HTH_MARR_2"/>
    <property type="match status" value="1"/>
</dbReference>
<feature type="domain" description="HTH marR-type" evidence="1">
    <location>
        <begin position="10"/>
        <end position="148"/>
    </location>
</feature>
<dbReference type="KEGG" id="mhev:MHEL_19710"/>
<reference evidence="2 3" key="1">
    <citation type="journal article" date="2019" name="Emerg. Microbes Infect.">
        <title>Comprehensive subspecies identification of 175 nontuberculous mycobacteria species based on 7547 genomic profiles.</title>
        <authorList>
            <person name="Matsumoto Y."/>
            <person name="Kinjo T."/>
            <person name="Motooka D."/>
            <person name="Nabeya D."/>
            <person name="Jung N."/>
            <person name="Uechi K."/>
            <person name="Horii T."/>
            <person name="Iida T."/>
            <person name="Fujita J."/>
            <person name="Nakamura S."/>
        </authorList>
    </citation>
    <scope>NUCLEOTIDE SEQUENCE [LARGE SCALE GENOMIC DNA]</scope>
    <source>
        <strain evidence="2 3">JCM 30396</strain>
    </source>
</reference>
<protein>
    <recommendedName>
        <fullName evidence="1">HTH marR-type domain-containing protein</fullName>
    </recommendedName>
</protein>
<evidence type="ECO:0000313" key="3">
    <source>
        <dbReference type="Proteomes" id="UP000467148"/>
    </source>
</evidence>
<dbReference type="InterPro" id="IPR039422">
    <property type="entry name" value="MarR/SlyA-like"/>
</dbReference>
<dbReference type="GO" id="GO:0006950">
    <property type="term" value="P:response to stress"/>
    <property type="evidence" value="ECO:0007669"/>
    <property type="project" value="TreeGrafter"/>
</dbReference>
<dbReference type="PANTHER" id="PTHR33164:SF99">
    <property type="entry name" value="MARR FAMILY REGULATORY PROTEIN"/>
    <property type="match status" value="1"/>
</dbReference>